<name>A0A506UQL5_9PROT</name>
<evidence type="ECO:0000256" key="3">
    <source>
        <dbReference type="ARBA" id="ARBA00022729"/>
    </source>
</evidence>
<dbReference type="InterPro" id="IPR008258">
    <property type="entry name" value="Transglycosylase_SLT_dom_1"/>
</dbReference>
<dbReference type="EMBL" id="SORZ01000001">
    <property type="protein sequence ID" value="TPW35572.1"/>
    <property type="molecule type" value="Genomic_DNA"/>
</dbReference>
<dbReference type="CDD" id="cd13401">
    <property type="entry name" value="Slt70-like"/>
    <property type="match status" value="1"/>
</dbReference>
<dbReference type="InterPro" id="IPR000189">
    <property type="entry name" value="Transglyc_AS"/>
</dbReference>
<protein>
    <recommendedName>
        <fullName evidence="4">Transglycosylase SLT domain-containing protein</fullName>
    </recommendedName>
</protein>
<reference evidence="5 6" key="1">
    <citation type="submission" date="2019-03" db="EMBL/GenBank/DDBJ databases">
        <title>The complete genome sequence of Neokomagataea sp. Jb2 NBRC113641.</title>
        <authorList>
            <person name="Chua K.-O."/>
            <person name="Chan K.-G."/>
            <person name="See-Too W.-S."/>
        </authorList>
    </citation>
    <scope>NUCLEOTIDE SEQUENCE [LARGE SCALE GENOMIC DNA]</scope>
    <source>
        <strain evidence="5 6">Jb2</strain>
    </source>
</reference>
<dbReference type="GO" id="GO:0042597">
    <property type="term" value="C:periplasmic space"/>
    <property type="evidence" value="ECO:0007669"/>
    <property type="project" value="InterPro"/>
</dbReference>
<comment type="similarity">
    <text evidence="2">Belongs to the virb1 family.</text>
</comment>
<feature type="domain" description="Transglycosylase SLT" evidence="4">
    <location>
        <begin position="504"/>
        <end position="606"/>
    </location>
</feature>
<gene>
    <name evidence="5" type="ORF">E3202_00925</name>
</gene>
<evidence type="ECO:0000313" key="6">
    <source>
        <dbReference type="Proteomes" id="UP000315037"/>
    </source>
</evidence>
<dbReference type="RefSeq" id="WP_165600069.1">
    <property type="nucleotide sequence ID" value="NZ_SORZ01000001.1"/>
</dbReference>
<evidence type="ECO:0000313" key="5">
    <source>
        <dbReference type="EMBL" id="TPW35572.1"/>
    </source>
</evidence>
<dbReference type="SUPFAM" id="SSF53955">
    <property type="entry name" value="Lysozyme-like"/>
    <property type="match status" value="1"/>
</dbReference>
<dbReference type="GO" id="GO:0000270">
    <property type="term" value="P:peptidoglycan metabolic process"/>
    <property type="evidence" value="ECO:0007669"/>
    <property type="project" value="InterPro"/>
</dbReference>
<dbReference type="AlphaFoldDB" id="A0A506UQL5"/>
<dbReference type="Pfam" id="PF01464">
    <property type="entry name" value="SLT"/>
    <property type="match status" value="1"/>
</dbReference>
<dbReference type="Gene3D" id="1.25.20.10">
    <property type="entry name" value="Bacterial muramidases"/>
    <property type="match status" value="1"/>
</dbReference>
<evidence type="ECO:0000256" key="2">
    <source>
        <dbReference type="ARBA" id="ARBA00009387"/>
    </source>
</evidence>
<dbReference type="PANTHER" id="PTHR37423:SF2">
    <property type="entry name" value="MEMBRANE-BOUND LYTIC MUREIN TRANSGLYCOSYLASE C"/>
    <property type="match status" value="1"/>
</dbReference>
<accession>A0A506UQL5</accession>
<dbReference type="PROSITE" id="PS00922">
    <property type="entry name" value="TRANSGLYCOSYLASE"/>
    <property type="match status" value="1"/>
</dbReference>
<dbReference type="SUPFAM" id="SSF48435">
    <property type="entry name" value="Bacterial muramidases"/>
    <property type="match status" value="1"/>
</dbReference>
<dbReference type="Gene3D" id="1.10.530.10">
    <property type="match status" value="1"/>
</dbReference>
<comment type="similarity">
    <text evidence="1">Belongs to the transglycosylase Slt family.</text>
</comment>
<dbReference type="GO" id="GO:0004553">
    <property type="term" value="F:hydrolase activity, hydrolyzing O-glycosyl compounds"/>
    <property type="evidence" value="ECO:0007669"/>
    <property type="project" value="InterPro"/>
</dbReference>
<proteinExistence type="inferred from homology"/>
<dbReference type="InterPro" id="IPR008939">
    <property type="entry name" value="Lytic_TGlycosylase_superhlx_U"/>
</dbReference>
<dbReference type="GO" id="GO:0008933">
    <property type="term" value="F:peptidoglycan lytic transglycosylase activity"/>
    <property type="evidence" value="ECO:0007669"/>
    <property type="project" value="InterPro"/>
</dbReference>
<evidence type="ECO:0000256" key="1">
    <source>
        <dbReference type="ARBA" id="ARBA00007734"/>
    </source>
</evidence>
<sequence length="659" mass="73081">MFWRKPQPRFGPPPRIRYLLGGLAGIGFMLNTSLQVAWAAPIEGNPAQNMSLASRLAEWQVLTGPQGSHFPAARYGNFLRDKPDWPLLLRIQWRFEEALKHEQDPTVLQAFCPVVPLRQVDSLLVCTAYLPDGAEQARKLWRYTLDEATAARLSAHYGTTLTPEDQWQRFLWLESHGALSNAARHIMDLAPEQQPLARLRLSLRQGGNDVADLYQQLSPQQQSDEALTLLRLQMLRRSQATAEALQLWEASGLPVQTELEDITRRKAWTKERNALMRLLLQQGDAGAAFKLAGDTTLPPAETARQDNGFLSAYAALRLNLPDRAKQFLKPLQAAPSLSARAQALHWLAQAEATAGKKEKAQDTLQAASRYPTTFYGQFSHACLTHTPYLTASQRDRDFLAGLQSRLGDLLSPAPAPLARQDLADAAEILTAEGNKAGASLFLTWLVLRAETAGELHQAAREADKLGNAKGAILAGRALARQGQTLYPLAYPLPYEAELFAVPESQLPPELIAALVRQESSGDPKAVSPAQAYGLMQLRPPTARQVSRLHRTGQASTPAALQDPRTNLLLGTLYLQDLSRRFEDRIPYFLAAYNAGPGRTRQWLAEAPGSTFTGGLCQPEEMNLLGWIELLPADETRHYIEHIETDYSLYTLKKDRLSPP</sequence>
<dbReference type="PANTHER" id="PTHR37423">
    <property type="entry name" value="SOLUBLE LYTIC MUREIN TRANSGLYCOSYLASE-RELATED"/>
    <property type="match status" value="1"/>
</dbReference>
<evidence type="ECO:0000259" key="4">
    <source>
        <dbReference type="Pfam" id="PF01464"/>
    </source>
</evidence>
<keyword evidence="6" id="KW-1185">Reference proteome</keyword>
<comment type="caution">
    <text evidence="5">The sequence shown here is derived from an EMBL/GenBank/DDBJ whole genome shotgun (WGS) entry which is preliminary data.</text>
</comment>
<keyword evidence="3" id="KW-0732">Signal</keyword>
<dbReference type="Proteomes" id="UP000315037">
    <property type="component" value="Unassembled WGS sequence"/>
</dbReference>
<organism evidence="5 6">
    <name type="scientific">Oecophyllibacter saccharovorans</name>
    <dbReference type="NCBI Taxonomy" id="2558360"/>
    <lineage>
        <taxon>Bacteria</taxon>
        <taxon>Pseudomonadati</taxon>
        <taxon>Pseudomonadota</taxon>
        <taxon>Alphaproteobacteria</taxon>
        <taxon>Acetobacterales</taxon>
        <taxon>Acetobacteraceae</taxon>
        <taxon>Oecophyllibacter</taxon>
    </lineage>
</organism>
<dbReference type="InterPro" id="IPR023346">
    <property type="entry name" value="Lysozyme-like_dom_sf"/>
</dbReference>
<dbReference type="GO" id="GO:0016020">
    <property type="term" value="C:membrane"/>
    <property type="evidence" value="ECO:0007669"/>
    <property type="project" value="InterPro"/>
</dbReference>